<dbReference type="SUPFAM" id="SSF53448">
    <property type="entry name" value="Nucleotide-diphospho-sugar transferases"/>
    <property type="match status" value="1"/>
</dbReference>
<dbReference type="CDD" id="cd04186">
    <property type="entry name" value="GT_2_like_c"/>
    <property type="match status" value="1"/>
</dbReference>
<evidence type="ECO:0000313" key="2">
    <source>
        <dbReference type="EMBL" id="KKP48293.1"/>
    </source>
</evidence>
<dbReference type="GO" id="GO:0016740">
    <property type="term" value="F:transferase activity"/>
    <property type="evidence" value="ECO:0007669"/>
    <property type="project" value="UniProtKB-KW"/>
</dbReference>
<dbReference type="InterPro" id="IPR001173">
    <property type="entry name" value="Glyco_trans_2-like"/>
</dbReference>
<feature type="domain" description="Glycosyltransferase 2-like" evidence="1">
    <location>
        <begin position="18"/>
        <end position="143"/>
    </location>
</feature>
<protein>
    <submittedName>
        <fullName evidence="2">Glycosyltransferase</fullName>
    </submittedName>
</protein>
<name>A0A0F9ZV34_9BACT</name>
<dbReference type="EMBL" id="LBOZ01000001">
    <property type="protein sequence ID" value="KKP48293.1"/>
    <property type="molecule type" value="Genomic_DNA"/>
</dbReference>
<dbReference type="AlphaFoldDB" id="A0A0F9ZV34"/>
<sequence length="287" mass="32515">MKITENVDFNFGVGVKLSIIIVNLNTVDLTEGCIKSIYKHKLNSPFEVIVTDNGSNDGSVEMLKKYDKDYKNFTAIFNNNNTGYAKANNQGIRKSKGNYILLLNNDTVVYKNSLNSLVEFAEKNPDAGVVGSKLLNIDGTPQMSCFNFPTITNAIKEYFLGQKGLFDKFAPKDTKPTTVDSVVGAVFLITPEARKKVGILDERYFAYFEDIDYCRQTWNKGLKVYYLPESVITHYHGATFKKLADEGERWKKLIPSSKTYHGLVKHYIINAIIWSGQKWQKILGLFK</sequence>
<gene>
    <name evidence="2" type="ORF">UR38_C0001G0089</name>
</gene>
<dbReference type="Proteomes" id="UP000033995">
    <property type="component" value="Unassembled WGS sequence"/>
</dbReference>
<evidence type="ECO:0000259" key="1">
    <source>
        <dbReference type="Pfam" id="PF00535"/>
    </source>
</evidence>
<dbReference type="InterPro" id="IPR029044">
    <property type="entry name" value="Nucleotide-diphossugar_trans"/>
</dbReference>
<dbReference type="Gene3D" id="3.90.550.10">
    <property type="entry name" value="Spore Coat Polysaccharide Biosynthesis Protein SpsA, Chain A"/>
    <property type="match status" value="1"/>
</dbReference>
<accession>A0A0F9ZV34</accession>
<dbReference type="PANTHER" id="PTHR43179:SF7">
    <property type="entry name" value="RHAMNOSYLTRANSFERASE WBBL"/>
    <property type="match status" value="1"/>
</dbReference>
<keyword evidence="2" id="KW-0808">Transferase</keyword>
<dbReference type="Pfam" id="PF00535">
    <property type="entry name" value="Glycos_transf_2"/>
    <property type="match status" value="1"/>
</dbReference>
<comment type="caution">
    <text evidence="2">The sequence shown here is derived from an EMBL/GenBank/DDBJ whole genome shotgun (WGS) entry which is preliminary data.</text>
</comment>
<proteinExistence type="predicted"/>
<evidence type="ECO:0000313" key="3">
    <source>
        <dbReference type="Proteomes" id="UP000033995"/>
    </source>
</evidence>
<dbReference type="PANTHER" id="PTHR43179">
    <property type="entry name" value="RHAMNOSYLTRANSFERASE WBBL"/>
    <property type="match status" value="1"/>
</dbReference>
<reference evidence="2 3" key="1">
    <citation type="journal article" date="2015" name="Nature">
        <title>rRNA introns, odd ribosomes, and small enigmatic genomes across a large radiation of phyla.</title>
        <authorList>
            <person name="Brown C.T."/>
            <person name="Hug L.A."/>
            <person name="Thomas B.C."/>
            <person name="Sharon I."/>
            <person name="Castelle C.J."/>
            <person name="Singh A."/>
            <person name="Wilkins M.J."/>
            <person name="Williams K.H."/>
            <person name="Banfield J.F."/>
        </authorList>
    </citation>
    <scope>NUCLEOTIDE SEQUENCE [LARGE SCALE GENOMIC DNA]</scope>
</reference>
<organism evidence="2 3">
    <name type="scientific">Candidatus Woesebacteria bacterium GW2011_GWA2_33_28</name>
    <dbReference type="NCBI Taxonomy" id="1618561"/>
    <lineage>
        <taxon>Bacteria</taxon>
        <taxon>Candidatus Woeseibacteriota</taxon>
    </lineage>
</organism>